<proteinExistence type="inferred from homology"/>
<dbReference type="OrthoDB" id="9801899at2"/>
<evidence type="ECO:0000256" key="14">
    <source>
        <dbReference type="PIRSR" id="PIRSR004682-1"/>
    </source>
</evidence>
<dbReference type="FunFam" id="3.40.50.1000:FF:000037">
    <property type="entry name" value="D,D-heptose 1,7-bisphosphate phosphatase"/>
    <property type="match status" value="1"/>
</dbReference>
<dbReference type="NCBIfam" id="TIGR01662">
    <property type="entry name" value="HAD-SF-IIIA"/>
    <property type="match status" value="1"/>
</dbReference>
<feature type="binding site" evidence="17">
    <location>
        <position position="106"/>
    </location>
    <ligand>
        <name>Zn(2+)</name>
        <dbReference type="ChEBI" id="CHEBI:29105"/>
    </ligand>
</feature>
<reference evidence="18 19" key="1">
    <citation type="submission" date="2018-08" db="EMBL/GenBank/DDBJ databases">
        <title>A genome reference for cultivated species of the human gut microbiota.</title>
        <authorList>
            <person name="Zou Y."/>
            <person name="Xue W."/>
            <person name="Luo G."/>
        </authorList>
    </citation>
    <scope>NUCLEOTIDE SEQUENCE [LARGE SCALE GENOMIC DNA]</scope>
    <source>
        <strain evidence="18 19">AF26-4BH</strain>
    </source>
</reference>
<evidence type="ECO:0000256" key="7">
    <source>
        <dbReference type="ARBA" id="ARBA00022833"/>
    </source>
</evidence>
<dbReference type="CDD" id="cd07503">
    <property type="entry name" value="HAD_HisB-N"/>
    <property type="match status" value="1"/>
</dbReference>
<dbReference type="InterPro" id="IPR013954">
    <property type="entry name" value="PNK3P"/>
</dbReference>
<evidence type="ECO:0000256" key="9">
    <source>
        <dbReference type="ARBA" id="ARBA00051130"/>
    </source>
</evidence>
<feature type="binding site" evidence="15">
    <location>
        <begin position="50"/>
        <end position="53"/>
    </location>
    <ligand>
        <name>substrate</name>
    </ligand>
</feature>
<protein>
    <recommendedName>
        <fullName evidence="13">D,D-heptose 1,7-bisphosphate phosphatase</fullName>
        <ecNumber evidence="13">3.1.3.-</ecNumber>
    </recommendedName>
</protein>
<dbReference type="PIRSF" id="PIRSF004682">
    <property type="entry name" value="GmhB"/>
    <property type="match status" value="1"/>
</dbReference>
<evidence type="ECO:0000313" key="19">
    <source>
        <dbReference type="Proteomes" id="UP000261166"/>
    </source>
</evidence>
<dbReference type="InterPro" id="IPR023214">
    <property type="entry name" value="HAD_sf"/>
</dbReference>
<accession>A0A3E3IY01</accession>
<keyword evidence="7 17" id="KW-0862">Zinc</keyword>
<feature type="active site" description="Nucleophile" evidence="14">
    <location>
        <position position="8"/>
    </location>
</feature>
<feature type="binding site" evidence="17">
    <location>
        <position position="134"/>
    </location>
    <ligand>
        <name>Mg(2+)</name>
        <dbReference type="ChEBI" id="CHEBI:18420"/>
    </ligand>
</feature>
<evidence type="ECO:0000256" key="5">
    <source>
        <dbReference type="ARBA" id="ARBA00022723"/>
    </source>
</evidence>
<comment type="pathway">
    <text evidence="11">Nucleotide-sugar biosynthesis; GDP-D-glycero-alpha-D-manno-heptose biosynthesis; GDP-D-glycero-alpha-D-manno-heptose from D-glycero-alpha-D-manno-heptose 7-phosphate: step 2/3.</text>
</comment>
<dbReference type="InterPro" id="IPR006549">
    <property type="entry name" value="HAD-SF_hydro_IIIA"/>
</dbReference>
<feature type="binding site" evidence="17">
    <location>
        <position position="91"/>
    </location>
    <ligand>
        <name>Zn(2+)</name>
        <dbReference type="ChEBI" id="CHEBI:29105"/>
    </ligand>
</feature>
<feature type="site" description="Stabilizes the phosphoryl group" evidence="16">
    <location>
        <position position="108"/>
    </location>
</feature>
<comment type="subunit">
    <text evidence="3">Monomer.</text>
</comment>
<dbReference type="EMBL" id="QVLU01000008">
    <property type="protein sequence ID" value="RGE71960.1"/>
    <property type="molecule type" value="Genomic_DNA"/>
</dbReference>
<gene>
    <name evidence="18" type="ORF">DWY69_10835</name>
</gene>
<feature type="binding site" evidence="15">
    <location>
        <begin position="107"/>
        <end position="108"/>
    </location>
    <ligand>
        <name>substrate</name>
    </ligand>
</feature>
<dbReference type="Gene3D" id="3.40.50.1000">
    <property type="entry name" value="HAD superfamily/HAD-like"/>
    <property type="match status" value="1"/>
</dbReference>
<comment type="subcellular location">
    <subcellularLocation>
        <location evidence="2 13">Cytoplasm</location>
    </subcellularLocation>
</comment>
<feature type="binding site" evidence="15">
    <location>
        <begin position="8"/>
        <end position="10"/>
    </location>
    <ligand>
        <name>substrate</name>
    </ligand>
</feature>
<keyword evidence="6 13" id="KW-0378">Hydrolase</keyword>
<keyword evidence="5 17" id="KW-0479">Metal-binding</keyword>
<dbReference type="GO" id="GO:0046872">
    <property type="term" value="F:metal ion binding"/>
    <property type="evidence" value="ECO:0007669"/>
    <property type="project" value="UniProtKB-KW"/>
</dbReference>
<feature type="binding site" evidence="15">
    <location>
        <position position="134"/>
    </location>
    <ligand>
        <name>substrate</name>
    </ligand>
</feature>
<dbReference type="SUPFAM" id="SSF56784">
    <property type="entry name" value="HAD-like"/>
    <property type="match status" value="1"/>
</dbReference>
<evidence type="ECO:0000256" key="17">
    <source>
        <dbReference type="PIRSR" id="PIRSR004682-4"/>
    </source>
</evidence>
<dbReference type="EC" id="3.1.3.-" evidence="13"/>
<dbReference type="Pfam" id="PF08645">
    <property type="entry name" value="PNK3P"/>
    <property type="match status" value="1"/>
</dbReference>
<evidence type="ECO:0000256" key="2">
    <source>
        <dbReference type="ARBA" id="ARBA00004496"/>
    </source>
</evidence>
<evidence type="ECO:0000256" key="13">
    <source>
        <dbReference type="PIRNR" id="PIRNR004682"/>
    </source>
</evidence>
<evidence type="ECO:0000256" key="11">
    <source>
        <dbReference type="ARBA" id="ARBA00060656"/>
    </source>
</evidence>
<dbReference type="GO" id="GO:0005975">
    <property type="term" value="P:carbohydrate metabolic process"/>
    <property type="evidence" value="ECO:0007669"/>
    <property type="project" value="InterPro"/>
</dbReference>
<evidence type="ECO:0000256" key="12">
    <source>
        <dbReference type="ARBA" id="ARBA00061616"/>
    </source>
</evidence>
<feature type="binding site" evidence="17">
    <location>
        <position position="10"/>
    </location>
    <ligand>
        <name>Mg(2+)</name>
        <dbReference type="ChEBI" id="CHEBI:18420"/>
    </ligand>
</feature>
<comment type="function">
    <text evidence="10">Converts the D-glycero-alpha-D-manno-heptose 1,7-bisphosphate intermediate into D-glycero-alpha-D-manno-heptose 1-phosphate by removing the phosphate group at the C-7 position.</text>
</comment>
<keyword evidence="4 13" id="KW-0963">Cytoplasm</keyword>
<feature type="binding site" evidence="15">
    <location>
        <begin position="16"/>
        <end position="19"/>
    </location>
    <ligand>
        <name>substrate</name>
    </ligand>
</feature>
<feature type="site" description="Contributes to substrate recognition" evidence="16">
    <location>
        <position position="107"/>
    </location>
</feature>
<evidence type="ECO:0000256" key="8">
    <source>
        <dbReference type="ARBA" id="ARBA00023277"/>
    </source>
</evidence>
<feature type="binding site" evidence="17">
    <location>
        <position position="89"/>
    </location>
    <ligand>
        <name>Zn(2+)</name>
        <dbReference type="ChEBI" id="CHEBI:29105"/>
    </ligand>
</feature>
<feature type="site" description="Stabilizes the phosphoryl group" evidence="16">
    <location>
        <position position="50"/>
    </location>
</feature>
<feature type="binding site" evidence="17">
    <location>
        <position position="8"/>
    </location>
    <ligand>
        <name>Mg(2+)</name>
        <dbReference type="ChEBI" id="CHEBI:18420"/>
    </ligand>
</feature>
<dbReference type="GO" id="GO:0016791">
    <property type="term" value="F:phosphatase activity"/>
    <property type="evidence" value="ECO:0007669"/>
    <property type="project" value="InterPro"/>
</dbReference>
<evidence type="ECO:0000256" key="3">
    <source>
        <dbReference type="ARBA" id="ARBA00011245"/>
    </source>
</evidence>
<feature type="active site" description="Proton donor" evidence="14">
    <location>
        <position position="10"/>
    </location>
</feature>
<comment type="cofactor">
    <cofactor evidence="17">
        <name>Zn(2+)</name>
        <dbReference type="ChEBI" id="CHEBI:29105"/>
    </cofactor>
</comment>
<feature type="binding site" evidence="17">
    <location>
        <position position="133"/>
    </location>
    <ligand>
        <name>Mg(2+)</name>
        <dbReference type="ChEBI" id="CHEBI:18420"/>
    </ligand>
</feature>
<name>A0A3E3IY01_9FIRM</name>
<evidence type="ECO:0000256" key="4">
    <source>
        <dbReference type="ARBA" id="ARBA00022490"/>
    </source>
</evidence>
<comment type="catalytic activity">
    <reaction evidence="9">
        <text>D-glycero-alpha-D-manno-heptose 1,7-bisphosphate + H2O = D-glycero-alpha-D-manno-heptose 1-phosphate + phosphate</text>
        <dbReference type="Rhea" id="RHEA:28522"/>
        <dbReference type="ChEBI" id="CHEBI:15377"/>
        <dbReference type="ChEBI" id="CHEBI:43474"/>
        <dbReference type="ChEBI" id="CHEBI:60207"/>
        <dbReference type="ChEBI" id="CHEBI:61574"/>
        <dbReference type="EC" id="3.1.3.83"/>
    </reaction>
</comment>
<dbReference type="PANTHER" id="PTHR42891:SF1">
    <property type="entry name" value="D-GLYCERO-BETA-D-MANNO-HEPTOSE-1,7-BISPHOSPHATE 7-PHOSPHATASE"/>
    <property type="match status" value="1"/>
</dbReference>
<dbReference type="InterPro" id="IPR036412">
    <property type="entry name" value="HAD-like_sf"/>
</dbReference>
<dbReference type="RefSeq" id="WP_025488884.1">
    <property type="nucleotide sequence ID" value="NZ_CAMAZV010000002.1"/>
</dbReference>
<keyword evidence="8 13" id="KW-0119">Carbohydrate metabolism</keyword>
<keyword evidence="17" id="KW-0460">Magnesium</keyword>
<comment type="similarity">
    <text evidence="12 13">Belongs to the gmhB family.</text>
</comment>
<evidence type="ECO:0000256" key="1">
    <source>
        <dbReference type="ARBA" id="ARBA00001946"/>
    </source>
</evidence>
<sequence length="190" mass="21964">MNKAIFLDRDGTINVDKGYLYEIDAFELLPGVISALNMFRNLGFLLIIITNQSGIARGYYSERQYHLLNDWMIKMLMSKNVPIDASYYCPHHPDAKIDKYRIDCQCRKPQIGLFEEAIKTFDIDLKDSFSIGDKLRDCSICKDTACHGFLIGNNENENIIKQVKLGKFHNIQYAEDLKKAAFEIAKKYNY</sequence>
<dbReference type="NCBIfam" id="TIGR00213">
    <property type="entry name" value="GmhB_yaeD"/>
    <property type="match status" value="1"/>
</dbReference>
<evidence type="ECO:0000256" key="6">
    <source>
        <dbReference type="ARBA" id="ARBA00022801"/>
    </source>
</evidence>
<dbReference type="InterPro" id="IPR006543">
    <property type="entry name" value="Histidinol-phos"/>
</dbReference>
<dbReference type="InterPro" id="IPR004446">
    <property type="entry name" value="Heptose_bisP_phosphatase"/>
</dbReference>
<comment type="cofactor">
    <cofactor evidence="1 17">
        <name>Mg(2+)</name>
        <dbReference type="ChEBI" id="CHEBI:18420"/>
    </cofactor>
</comment>
<feature type="binding site" evidence="17">
    <location>
        <position position="104"/>
    </location>
    <ligand>
        <name>Zn(2+)</name>
        <dbReference type="ChEBI" id="CHEBI:29105"/>
    </ligand>
</feature>
<evidence type="ECO:0000256" key="15">
    <source>
        <dbReference type="PIRSR" id="PIRSR004682-2"/>
    </source>
</evidence>
<dbReference type="AlphaFoldDB" id="A0A3E3IY01"/>
<organism evidence="18 19">
    <name type="scientific">Eisenbergiella massiliensis</name>
    <dbReference type="NCBI Taxonomy" id="1720294"/>
    <lineage>
        <taxon>Bacteria</taxon>
        <taxon>Bacillati</taxon>
        <taxon>Bacillota</taxon>
        <taxon>Clostridia</taxon>
        <taxon>Lachnospirales</taxon>
        <taxon>Lachnospiraceae</taxon>
        <taxon>Eisenbergiella</taxon>
    </lineage>
</organism>
<dbReference type="Proteomes" id="UP000261166">
    <property type="component" value="Unassembled WGS sequence"/>
</dbReference>
<comment type="caution">
    <text evidence="18">The sequence shown here is derived from an EMBL/GenBank/DDBJ whole genome shotgun (WGS) entry which is preliminary data.</text>
</comment>
<evidence type="ECO:0000256" key="16">
    <source>
        <dbReference type="PIRSR" id="PIRSR004682-3"/>
    </source>
</evidence>
<evidence type="ECO:0000256" key="10">
    <source>
        <dbReference type="ARBA" id="ARBA00058363"/>
    </source>
</evidence>
<evidence type="ECO:0000313" key="18">
    <source>
        <dbReference type="EMBL" id="RGE71960.1"/>
    </source>
</evidence>
<dbReference type="GO" id="GO:0005737">
    <property type="term" value="C:cytoplasm"/>
    <property type="evidence" value="ECO:0007669"/>
    <property type="project" value="UniProtKB-SubCell"/>
</dbReference>
<dbReference type="NCBIfam" id="TIGR01656">
    <property type="entry name" value="Histidinol-ppas"/>
    <property type="match status" value="1"/>
</dbReference>
<dbReference type="PANTHER" id="PTHR42891">
    <property type="entry name" value="D-GLYCERO-BETA-D-MANNO-HEPTOSE-1,7-BISPHOSPHATE 7-PHOSPHATASE"/>
    <property type="match status" value="1"/>
</dbReference>